<dbReference type="SUPFAM" id="SSF52540">
    <property type="entry name" value="P-loop containing nucleoside triphosphate hydrolases"/>
    <property type="match status" value="1"/>
</dbReference>
<dbReference type="InterPro" id="IPR006555">
    <property type="entry name" value="ATP-dep_Helicase_C"/>
</dbReference>
<keyword evidence="10" id="KW-0067">ATP-binding</keyword>
<dbReference type="Pfam" id="PF13307">
    <property type="entry name" value="Helicase_C_2"/>
    <property type="match status" value="1"/>
</dbReference>
<dbReference type="GO" id="GO:0005524">
    <property type="term" value="F:ATP binding"/>
    <property type="evidence" value="ECO:0007669"/>
    <property type="project" value="UniProtKB-KW"/>
</dbReference>
<keyword evidence="11" id="KW-0408">Iron</keyword>
<keyword evidence="14" id="KW-0539">Nucleus</keyword>
<evidence type="ECO:0000256" key="2">
    <source>
        <dbReference type="ARBA" id="ARBA00004123"/>
    </source>
</evidence>
<evidence type="ECO:0000256" key="9">
    <source>
        <dbReference type="ARBA" id="ARBA00022806"/>
    </source>
</evidence>
<dbReference type="AlphaFoldDB" id="A0A5C3FC46"/>
<evidence type="ECO:0000256" key="17">
    <source>
        <dbReference type="ARBA" id="ARBA00044969"/>
    </source>
</evidence>
<evidence type="ECO:0000256" key="21">
    <source>
        <dbReference type="ARBA" id="ARBA00048954"/>
    </source>
</evidence>
<keyword evidence="7" id="KW-0547">Nucleotide-binding</keyword>
<dbReference type="GO" id="GO:0003677">
    <property type="term" value="F:DNA binding"/>
    <property type="evidence" value="ECO:0007669"/>
    <property type="project" value="InterPro"/>
</dbReference>
<evidence type="ECO:0000256" key="1">
    <source>
        <dbReference type="ARBA" id="ARBA00001966"/>
    </source>
</evidence>
<sequence length="1096" mass="119752">MTASTLLRLPTPGEVPEGGEAASSSSHSHDAETDDQRAYRLSRAFGFPYPQAYTIQLELMAQIFRTIEDGKVGVFESPTGTGKSLSLICSAFTWLRQNQERAARGQVESIAQDAGDEPEWVVQHRQDKVRRELMAQQDELKARIRAARAKQAEWKRSGKKAAESGAADDSQHQRKRLKRDQGADADDSDDDFLASDTEADPADGAGGSSRRRAFGFLGARASKRAQEDQYDNLSPQVRALMAQLDATKNRQGAGGGPDDDDEEPETLPRIIYASRTHSQLSQFVAELRKTDFGKRIKVTSHWDEDREGGGTGKTATLATKTKVGTASDDDQDIIEPIRTISLGSRKQMCINADVQKLGQRAGAEAMNERCLELLKSSTSSGGGGDGDGRSKKRCSFAPPPDEVGRAQVLEFRDHAMAEVTDIEDLVQLGRDMKTCPYFAARSSARQAELITLPYNLLLQKDARQSLGISFEGCVVLIDEAHNLIDNILSTHTVSISSEQVGQAARQIQTYLDRFALRLKGSNEAHLRQMMGVLNGLQGFCTKWLDRRAGQGKSPAQSSSVGQQEIMTASQLVAEIGGTLDRINLVELERWLKDTQIARKVSGYADKQVQKQRRDEIAASIEESKRQRRTAKGAKAVPTPPLTTTTRSSDGEGPSPIAAMHAIESFILSLANRTEDGRVLLGLQPPRSRSALEPSSGGVVATAPSMTLKYQLLNPSHVFKTLVEEARSVVLAGGTMEPISDFRQQLVPSLAAERFTSHSCGHIIPSSNLSVTVVSSGPRGVPFEFKFDNRKDPALLDELGATLVNLCNIVPDGLVVFLPSYAFLDTVMERWKTETPASSSSVIASEIASATTPSTTTTTTTTATTTSVWKRIEAKKRIFVEPKTTREVDAVLRDYTLEIDAPRQGRIGGAVLFAVVGAKLSEGINFSDQLARAVAMVGMPFPNAHSPELAERVRYVRELAKKDGGGSSRGDAVSAAAPERAPHLRVELARKNELTHPAPPLSLFFCFRPGRRRRQGNELYTNLCMKAVNQSIGRAIRHKDDYASLLLLDRRYGRRDILERLPKWIGKEAVVAERFGSVAQRNGAFFRSKAAAAKSKA</sequence>
<evidence type="ECO:0000256" key="10">
    <source>
        <dbReference type="ARBA" id="ARBA00022840"/>
    </source>
</evidence>
<dbReference type="InterPro" id="IPR010614">
    <property type="entry name" value="RAD3-like_helicase_DEAD"/>
</dbReference>
<evidence type="ECO:0000313" key="24">
    <source>
        <dbReference type="EMBL" id="SPO41225.1"/>
    </source>
</evidence>
<evidence type="ECO:0000256" key="11">
    <source>
        <dbReference type="ARBA" id="ARBA00023004"/>
    </source>
</evidence>
<dbReference type="InterPro" id="IPR014013">
    <property type="entry name" value="Helic_SF1/SF2_ATP-bd_DinG/Rad3"/>
</dbReference>
<keyword evidence="9" id="KW-0347">Helicase</keyword>
<evidence type="ECO:0000256" key="14">
    <source>
        <dbReference type="ARBA" id="ARBA00023242"/>
    </source>
</evidence>
<comment type="subcellular location">
    <subcellularLocation>
        <location evidence="2">Nucleus</location>
    </subcellularLocation>
</comment>
<evidence type="ECO:0000259" key="23">
    <source>
        <dbReference type="PROSITE" id="PS51193"/>
    </source>
</evidence>
<evidence type="ECO:0000256" key="13">
    <source>
        <dbReference type="ARBA" id="ARBA00023235"/>
    </source>
</evidence>
<name>A0A5C3FC46_9BASI</name>
<feature type="region of interest" description="Disordered" evidence="22">
    <location>
        <begin position="1"/>
        <end position="35"/>
    </location>
</feature>
<organism evidence="24 25">
    <name type="scientific">Pseudozyma flocculosa</name>
    <dbReference type="NCBI Taxonomy" id="84751"/>
    <lineage>
        <taxon>Eukaryota</taxon>
        <taxon>Fungi</taxon>
        <taxon>Dikarya</taxon>
        <taxon>Basidiomycota</taxon>
        <taxon>Ustilaginomycotina</taxon>
        <taxon>Ustilaginomycetes</taxon>
        <taxon>Ustilaginales</taxon>
        <taxon>Ustilaginaceae</taxon>
        <taxon>Pseudozyma</taxon>
    </lineage>
</organism>
<evidence type="ECO:0000256" key="7">
    <source>
        <dbReference type="ARBA" id="ARBA00022741"/>
    </source>
</evidence>
<feature type="compositionally biased region" description="Acidic residues" evidence="22">
    <location>
        <begin position="183"/>
        <end position="201"/>
    </location>
</feature>
<keyword evidence="8" id="KW-0378">Hydrolase</keyword>
<dbReference type="GO" id="GO:0006139">
    <property type="term" value="P:nucleobase-containing compound metabolic process"/>
    <property type="evidence" value="ECO:0007669"/>
    <property type="project" value="InterPro"/>
</dbReference>
<dbReference type="InterPro" id="IPR027417">
    <property type="entry name" value="P-loop_NTPase"/>
</dbReference>
<dbReference type="InterPro" id="IPR013020">
    <property type="entry name" value="Rad3/Chl1-like"/>
</dbReference>
<feature type="domain" description="Helicase ATP-binding" evidence="23">
    <location>
        <begin position="42"/>
        <end position="530"/>
    </location>
</feature>
<evidence type="ECO:0000256" key="8">
    <source>
        <dbReference type="ARBA" id="ARBA00022801"/>
    </source>
</evidence>
<dbReference type="SMART" id="SM00488">
    <property type="entry name" value="DEXDc2"/>
    <property type="match status" value="1"/>
</dbReference>
<feature type="compositionally biased region" description="Basic and acidic residues" evidence="22">
    <location>
        <begin position="150"/>
        <end position="162"/>
    </location>
</feature>
<evidence type="ECO:0000256" key="6">
    <source>
        <dbReference type="ARBA" id="ARBA00022723"/>
    </source>
</evidence>
<gene>
    <name evidence="24" type="ORF">PSFLO_06707</name>
</gene>
<feature type="region of interest" description="Disordered" evidence="22">
    <location>
        <begin position="375"/>
        <end position="399"/>
    </location>
</feature>
<dbReference type="GO" id="GO:0051536">
    <property type="term" value="F:iron-sulfur cluster binding"/>
    <property type="evidence" value="ECO:0007669"/>
    <property type="project" value="UniProtKB-KW"/>
</dbReference>
<comment type="cofactor">
    <cofactor evidence="1">
        <name>[4Fe-4S] cluster</name>
        <dbReference type="ChEBI" id="CHEBI:49883"/>
    </cofactor>
</comment>
<dbReference type="Gene3D" id="3.40.50.300">
    <property type="entry name" value="P-loop containing nucleotide triphosphate hydrolases"/>
    <property type="match status" value="3"/>
</dbReference>
<dbReference type="Proteomes" id="UP000323386">
    <property type="component" value="Unassembled WGS sequence"/>
</dbReference>
<evidence type="ECO:0000256" key="19">
    <source>
        <dbReference type="ARBA" id="ARBA00045008"/>
    </source>
</evidence>
<evidence type="ECO:0000256" key="20">
    <source>
        <dbReference type="ARBA" id="ARBA00045702"/>
    </source>
</evidence>
<evidence type="ECO:0000256" key="15">
    <source>
        <dbReference type="ARBA" id="ARBA00023306"/>
    </source>
</evidence>
<keyword evidence="25" id="KW-1185">Reference proteome</keyword>
<dbReference type="EMBL" id="OOIP01000025">
    <property type="protein sequence ID" value="SPO41225.1"/>
    <property type="molecule type" value="Genomic_DNA"/>
</dbReference>
<dbReference type="GO" id="GO:0005634">
    <property type="term" value="C:nucleus"/>
    <property type="evidence" value="ECO:0007669"/>
    <property type="project" value="UniProtKB-SubCell"/>
</dbReference>
<keyword evidence="6" id="KW-0479">Metal-binding</keyword>
<accession>A0A5C3FC46</accession>
<keyword evidence="13" id="KW-0413">Isomerase</keyword>
<comment type="function">
    <text evidence="20">ATP-dependent DNA helicase important for chromosome transmission and normal cell cycle progression in G(2)/M. May have a role in changing DNA topology to allow the loading of proteins involved in maintaining sister chromatid cohesion in the vicinity of the centromeres. Has a specific role in chromosome segregation during meiosis II.</text>
</comment>
<dbReference type="SMART" id="SM00491">
    <property type="entry name" value="HELICc2"/>
    <property type="match status" value="1"/>
</dbReference>
<comment type="catalytic activity">
    <reaction evidence="21">
        <text>ATP + H2O = ADP + phosphate + H(+)</text>
        <dbReference type="Rhea" id="RHEA:13065"/>
        <dbReference type="ChEBI" id="CHEBI:15377"/>
        <dbReference type="ChEBI" id="CHEBI:15378"/>
        <dbReference type="ChEBI" id="CHEBI:30616"/>
        <dbReference type="ChEBI" id="CHEBI:43474"/>
        <dbReference type="ChEBI" id="CHEBI:456216"/>
        <dbReference type="EC" id="5.6.2.3"/>
    </reaction>
</comment>
<dbReference type="Pfam" id="PF06733">
    <property type="entry name" value="DEAD_2"/>
    <property type="match status" value="1"/>
</dbReference>
<evidence type="ECO:0000256" key="16">
    <source>
        <dbReference type="ARBA" id="ARBA00029709"/>
    </source>
</evidence>
<evidence type="ECO:0000256" key="22">
    <source>
        <dbReference type="SAM" id="MobiDB-lite"/>
    </source>
</evidence>
<evidence type="ECO:0000256" key="3">
    <source>
        <dbReference type="ARBA" id="ARBA00008435"/>
    </source>
</evidence>
<protein>
    <recommendedName>
        <fullName evidence="5">ATP-dependent DNA helicase CHL1</fullName>
        <ecNumber evidence="17">5.6.2.3</ecNumber>
    </recommendedName>
    <alternativeName>
        <fullName evidence="4">ATP-dependent DNA helicase chl1</fullName>
    </alternativeName>
    <alternativeName>
        <fullName evidence="16">Chromosome loss protein 1</fullName>
    </alternativeName>
    <alternativeName>
        <fullName evidence="18 19">DNA 5'-3' helicase CHL1</fullName>
    </alternativeName>
</protein>
<proteinExistence type="inferred from homology"/>
<evidence type="ECO:0000256" key="5">
    <source>
        <dbReference type="ARBA" id="ARBA00017386"/>
    </source>
</evidence>
<keyword evidence="15" id="KW-0131">Cell cycle</keyword>
<dbReference type="InterPro" id="IPR006554">
    <property type="entry name" value="Helicase-like_DEXD_c2"/>
</dbReference>
<dbReference type="EC" id="5.6.2.3" evidence="17"/>
<evidence type="ECO:0000256" key="4">
    <source>
        <dbReference type="ARBA" id="ARBA00016387"/>
    </source>
</evidence>
<dbReference type="PANTHER" id="PTHR11472:SF41">
    <property type="entry name" value="ATP-DEPENDENT DNA HELICASE DDX11-RELATED"/>
    <property type="match status" value="1"/>
</dbReference>
<dbReference type="CDD" id="cd18788">
    <property type="entry name" value="SF2_C_XPD"/>
    <property type="match status" value="1"/>
</dbReference>
<dbReference type="OrthoDB" id="267079at2759"/>
<dbReference type="PANTHER" id="PTHR11472">
    <property type="entry name" value="DNA REPAIR DEAD HELICASE RAD3/XP-D SUBFAMILY MEMBER"/>
    <property type="match status" value="1"/>
</dbReference>
<keyword evidence="12" id="KW-0411">Iron-sulfur</keyword>
<dbReference type="GO" id="GO:0034085">
    <property type="term" value="P:establishment of sister chromatid cohesion"/>
    <property type="evidence" value="ECO:0007669"/>
    <property type="project" value="TreeGrafter"/>
</dbReference>
<dbReference type="GO" id="GO:0046872">
    <property type="term" value="F:metal ion binding"/>
    <property type="evidence" value="ECO:0007669"/>
    <property type="project" value="UniProtKB-KW"/>
</dbReference>
<evidence type="ECO:0000256" key="12">
    <source>
        <dbReference type="ARBA" id="ARBA00023014"/>
    </source>
</evidence>
<dbReference type="NCBIfam" id="TIGR00604">
    <property type="entry name" value="rad3"/>
    <property type="match status" value="1"/>
</dbReference>
<evidence type="ECO:0000313" key="25">
    <source>
        <dbReference type="Proteomes" id="UP000323386"/>
    </source>
</evidence>
<dbReference type="InterPro" id="IPR045028">
    <property type="entry name" value="DinG/Rad3-like"/>
</dbReference>
<comment type="similarity">
    <text evidence="3">Belongs to the DEAD box helicase family. DEAH subfamily. DDX11/CHL1 sub-subfamily.</text>
</comment>
<dbReference type="GO" id="GO:0043139">
    <property type="term" value="F:5'-3' DNA helicase activity"/>
    <property type="evidence" value="ECO:0007669"/>
    <property type="project" value="UniProtKB-EC"/>
</dbReference>
<evidence type="ECO:0000256" key="18">
    <source>
        <dbReference type="ARBA" id="ARBA00044998"/>
    </source>
</evidence>
<dbReference type="GO" id="GO:0016818">
    <property type="term" value="F:hydrolase activity, acting on acid anhydrides, in phosphorus-containing anhydrides"/>
    <property type="evidence" value="ECO:0007669"/>
    <property type="project" value="InterPro"/>
</dbReference>
<feature type="region of interest" description="Disordered" evidence="22">
    <location>
        <begin position="149"/>
        <end position="209"/>
    </location>
</feature>
<dbReference type="PROSITE" id="PS51193">
    <property type="entry name" value="HELICASE_ATP_BIND_2"/>
    <property type="match status" value="1"/>
</dbReference>
<reference evidence="24 25" key="1">
    <citation type="submission" date="2018-03" db="EMBL/GenBank/DDBJ databases">
        <authorList>
            <person name="Guldener U."/>
        </authorList>
    </citation>
    <scope>NUCLEOTIDE SEQUENCE [LARGE SCALE GENOMIC DNA]</scope>
    <source>
        <strain evidence="24 25">DAOM196992</strain>
    </source>
</reference>
<feature type="region of interest" description="Disordered" evidence="22">
    <location>
        <begin position="618"/>
        <end position="655"/>
    </location>
</feature>